<keyword evidence="3" id="KW-1185">Reference proteome</keyword>
<protein>
    <submittedName>
        <fullName evidence="2">Uncharacterized protein DUF4133</fullName>
    </submittedName>
</protein>
<sequence>MGTSIYKINKGINKSIEFKGLKAQYIWYLGAGVLALLVSFAILFILGANPFICLIIIAISGSVLVVKVYQLSHKYGEHGMMKKLAHRQIPHAIRIKSRGIYRKPKTKK</sequence>
<keyword evidence="1" id="KW-1133">Transmembrane helix</keyword>
<dbReference type="RefSeq" id="WP_111612337.1">
    <property type="nucleotide sequence ID" value="NZ_QLLK01000008.1"/>
</dbReference>
<accession>A0A327P932</accession>
<organism evidence="2 3">
    <name type="scientific">Algoriphagus yeomjeoni</name>
    <dbReference type="NCBI Taxonomy" id="291403"/>
    <lineage>
        <taxon>Bacteria</taxon>
        <taxon>Pseudomonadati</taxon>
        <taxon>Bacteroidota</taxon>
        <taxon>Cytophagia</taxon>
        <taxon>Cytophagales</taxon>
        <taxon>Cyclobacteriaceae</taxon>
        <taxon>Algoriphagus</taxon>
    </lineage>
</organism>
<reference evidence="2 3" key="1">
    <citation type="submission" date="2018-06" db="EMBL/GenBank/DDBJ databases">
        <title>Genomic Encyclopedia of Archaeal and Bacterial Type Strains, Phase II (KMG-II): from individual species to whole genera.</title>
        <authorList>
            <person name="Goeker M."/>
        </authorList>
    </citation>
    <scope>NUCLEOTIDE SEQUENCE [LARGE SCALE GENOMIC DNA]</scope>
    <source>
        <strain evidence="2 3">DSM 23446</strain>
    </source>
</reference>
<comment type="caution">
    <text evidence="2">The sequence shown here is derived from an EMBL/GenBank/DDBJ whole genome shotgun (WGS) entry which is preliminary data.</text>
</comment>
<feature type="transmembrane region" description="Helical" evidence="1">
    <location>
        <begin position="51"/>
        <end position="72"/>
    </location>
</feature>
<dbReference type="Proteomes" id="UP000249610">
    <property type="component" value="Unassembled WGS sequence"/>
</dbReference>
<evidence type="ECO:0000313" key="3">
    <source>
        <dbReference type="Proteomes" id="UP000249610"/>
    </source>
</evidence>
<keyword evidence="1" id="KW-0472">Membrane</keyword>
<evidence type="ECO:0000313" key="2">
    <source>
        <dbReference type="EMBL" id="RAI88091.1"/>
    </source>
</evidence>
<dbReference type="AlphaFoldDB" id="A0A327P932"/>
<evidence type="ECO:0000256" key="1">
    <source>
        <dbReference type="SAM" id="Phobius"/>
    </source>
</evidence>
<dbReference type="OrthoDB" id="1273979at2"/>
<dbReference type="InterPro" id="IPR025407">
    <property type="entry name" value="DUF4133"/>
</dbReference>
<dbReference type="Pfam" id="PF13571">
    <property type="entry name" value="DUF4133"/>
    <property type="match status" value="1"/>
</dbReference>
<feature type="transmembrane region" description="Helical" evidence="1">
    <location>
        <begin position="25"/>
        <end position="45"/>
    </location>
</feature>
<gene>
    <name evidence="2" type="ORF">LV83_03009</name>
</gene>
<keyword evidence="1" id="KW-0812">Transmembrane</keyword>
<name>A0A327P932_9BACT</name>
<dbReference type="EMBL" id="QLLK01000008">
    <property type="protein sequence ID" value="RAI88091.1"/>
    <property type="molecule type" value="Genomic_DNA"/>
</dbReference>
<proteinExistence type="predicted"/>